<dbReference type="HOGENOM" id="CLU_023995_0_2_1"/>
<dbReference type="KEGG" id="lcm:102359647"/>
<feature type="transmembrane region" description="Helical" evidence="11">
    <location>
        <begin position="12"/>
        <end position="34"/>
    </location>
</feature>
<dbReference type="EMBL" id="AFYH01208301">
    <property type="status" value="NOT_ANNOTATED_CDS"/>
    <property type="molecule type" value="Genomic_DNA"/>
</dbReference>
<keyword evidence="6 11" id="KW-0256">Endoplasmic reticulum</keyword>
<dbReference type="GO" id="GO:0005789">
    <property type="term" value="C:endoplasmic reticulum membrane"/>
    <property type="evidence" value="ECO:0007669"/>
    <property type="project" value="UniProtKB-SubCell"/>
</dbReference>
<dbReference type="PANTHER" id="PTHR12317:SF36">
    <property type="entry name" value="2-ACYLGLYCEROL O-ACYLTRANSFERASE 3"/>
    <property type="match status" value="1"/>
</dbReference>
<name>H3AK84_LATCH</name>
<evidence type="ECO:0000313" key="12">
    <source>
        <dbReference type="Ensembl" id="ENSLACP00000010055.2"/>
    </source>
</evidence>
<dbReference type="GO" id="GO:0019432">
    <property type="term" value="P:triglyceride biosynthetic process"/>
    <property type="evidence" value="ECO:0007669"/>
    <property type="project" value="TreeGrafter"/>
</dbReference>
<dbReference type="PANTHER" id="PTHR12317">
    <property type="entry name" value="DIACYLGLYCEROL O-ACYLTRANSFERASE"/>
    <property type="match status" value="1"/>
</dbReference>
<keyword evidence="9 11" id="KW-0472">Membrane</keyword>
<dbReference type="CDD" id="cd07987">
    <property type="entry name" value="LPLAT_MGAT-like"/>
    <property type="match status" value="1"/>
</dbReference>
<evidence type="ECO:0000256" key="4">
    <source>
        <dbReference type="ARBA" id="ARBA00022679"/>
    </source>
</evidence>
<sequence>MQKKHLEALSALQMVLTFLLMGVLCSVLMIYLLFTSLWLLPVLYAAWLIFDWNTPEQGGRRLDWVRRWTVWKHARDYYPVRIIKTADLTPDRNYILGYHPHGILCAGAFINFCTEATNFSKVFPGITSYLCTLVGLFRMPIYRDYIMTAGMCPVSKPSLEFILSRKGNGNAVMIVIGGAAESLNSVPGMHLLTLRNRKGFVKLALELGANLVPVYSFGENEIFQQIVFEEGSWLRSVQLKFQKYIGFAPCLVKGQGIFARNSWGLLPFARPITTVVGKPISVPHVPQPSQEEVEQYHALYIKGLEEIFNEHKTKCGLSEEHELRIV</sequence>
<evidence type="ECO:0000256" key="10">
    <source>
        <dbReference type="ARBA" id="ARBA00023315"/>
    </source>
</evidence>
<evidence type="ECO:0000256" key="2">
    <source>
        <dbReference type="ARBA" id="ARBA00005420"/>
    </source>
</evidence>
<keyword evidence="5 11" id="KW-0812">Transmembrane</keyword>
<dbReference type="EMBL" id="AFYH01208302">
    <property type="status" value="NOT_ANNOTATED_CDS"/>
    <property type="molecule type" value="Genomic_DNA"/>
</dbReference>
<dbReference type="EMBL" id="AFYH01208304">
    <property type="status" value="NOT_ANNOTATED_CDS"/>
    <property type="molecule type" value="Genomic_DNA"/>
</dbReference>
<evidence type="ECO:0000256" key="5">
    <source>
        <dbReference type="ARBA" id="ARBA00022692"/>
    </source>
</evidence>
<dbReference type="EC" id="2.3.1.-" evidence="11"/>
<evidence type="ECO:0000256" key="3">
    <source>
        <dbReference type="ARBA" id="ARBA00022516"/>
    </source>
</evidence>
<dbReference type="RefSeq" id="XP_064409081.1">
    <property type="nucleotide sequence ID" value="XM_064553011.1"/>
</dbReference>
<evidence type="ECO:0000256" key="1">
    <source>
        <dbReference type="ARBA" id="ARBA00004477"/>
    </source>
</evidence>
<keyword evidence="3" id="KW-0444">Lipid biosynthesis</keyword>
<comment type="caution">
    <text evidence="11">Lacks conserved residue(s) required for the propagation of feature annotation.</text>
</comment>
<dbReference type="eggNOG" id="KOG0831">
    <property type="taxonomic scope" value="Eukaryota"/>
</dbReference>
<dbReference type="FunCoup" id="H3AK84">
    <property type="interactions" value="632"/>
</dbReference>
<evidence type="ECO:0000256" key="11">
    <source>
        <dbReference type="RuleBase" id="RU367023"/>
    </source>
</evidence>
<evidence type="ECO:0000256" key="6">
    <source>
        <dbReference type="ARBA" id="ARBA00022824"/>
    </source>
</evidence>
<comment type="subcellular location">
    <subcellularLocation>
        <location evidence="1 11">Endoplasmic reticulum membrane</location>
        <topology evidence="1 11">Multi-pass membrane protein</topology>
    </subcellularLocation>
</comment>
<dbReference type="Pfam" id="PF03982">
    <property type="entry name" value="DAGAT"/>
    <property type="match status" value="1"/>
</dbReference>
<keyword evidence="8" id="KW-0443">Lipid metabolism</keyword>
<protein>
    <recommendedName>
        <fullName evidence="11">Acyltransferase</fullName>
        <ecNumber evidence="11">2.3.1.-</ecNumber>
    </recommendedName>
</protein>
<keyword evidence="10" id="KW-0012">Acyltransferase</keyword>
<evidence type="ECO:0000256" key="8">
    <source>
        <dbReference type="ARBA" id="ARBA00023098"/>
    </source>
</evidence>
<dbReference type="InterPro" id="IPR007130">
    <property type="entry name" value="DAGAT"/>
</dbReference>
<dbReference type="Ensembl" id="ENSLACT00000010132.2">
    <property type="protein sequence ID" value="ENSLACP00000010055.2"/>
    <property type="gene ID" value="ENSLACG00000008863.2"/>
</dbReference>
<evidence type="ECO:0000313" key="13">
    <source>
        <dbReference type="Proteomes" id="UP000008672"/>
    </source>
</evidence>
<proteinExistence type="inferred from homology"/>
<keyword evidence="4 11" id="KW-0808">Transferase</keyword>
<dbReference type="InParanoid" id="H3AK84"/>
<evidence type="ECO:0000256" key="9">
    <source>
        <dbReference type="ARBA" id="ARBA00023136"/>
    </source>
</evidence>
<dbReference type="Proteomes" id="UP000008672">
    <property type="component" value="Unassembled WGS sequence"/>
</dbReference>
<dbReference type="EMBL" id="AFYH01208305">
    <property type="status" value="NOT_ANNOTATED_CDS"/>
    <property type="molecule type" value="Genomic_DNA"/>
</dbReference>
<comment type="similarity">
    <text evidence="2 11">Belongs to the diacylglycerol acyltransferase family.</text>
</comment>
<dbReference type="GO" id="GO:0004144">
    <property type="term" value="F:diacylglycerol O-acyltransferase activity"/>
    <property type="evidence" value="ECO:0007669"/>
    <property type="project" value="TreeGrafter"/>
</dbReference>
<dbReference type="EMBL" id="AFYH01208303">
    <property type="status" value="NOT_ANNOTATED_CDS"/>
    <property type="molecule type" value="Genomic_DNA"/>
</dbReference>
<dbReference type="GeneTree" id="ENSGT01030000234582"/>
<accession>H3AK84</accession>
<gene>
    <name evidence="12" type="primary">LOC102359647</name>
    <name evidence="12" type="synonym">MOGAT3</name>
</gene>
<reference evidence="12" key="2">
    <citation type="submission" date="2025-08" db="UniProtKB">
        <authorList>
            <consortium name="Ensembl"/>
        </authorList>
    </citation>
    <scope>IDENTIFICATION</scope>
</reference>
<dbReference type="STRING" id="7897.ENSLACP00000010055"/>
<dbReference type="OMA" id="VRKWRVW"/>
<evidence type="ECO:0000256" key="7">
    <source>
        <dbReference type="ARBA" id="ARBA00022989"/>
    </source>
</evidence>
<keyword evidence="7 11" id="KW-1133">Transmembrane helix</keyword>
<dbReference type="EMBL" id="AFYH01208306">
    <property type="status" value="NOT_ANNOTATED_CDS"/>
    <property type="molecule type" value="Genomic_DNA"/>
</dbReference>
<dbReference type="AlphaFoldDB" id="H3AK84"/>
<reference evidence="12" key="3">
    <citation type="submission" date="2025-09" db="UniProtKB">
        <authorList>
            <consortium name="Ensembl"/>
        </authorList>
    </citation>
    <scope>IDENTIFICATION</scope>
</reference>
<organism evidence="12 13">
    <name type="scientific">Latimeria chalumnae</name>
    <name type="common">Coelacanth</name>
    <dbReference type="NCBI Taxonomy" id="7897"/>
    <lineage>
        <taxon>Eukaryota</taxon>
        <taxon>Metazoa</taxon>
        <taxon>Chordata</taxon>
        <taxon>Craniata</taxon>
        <taxon>Vertebrata</taxon>
        <taxon>Euteleostomi</taxon>
        <taxon>Coelacanthiformes</taxon>
        <taxon>Coelacanthidae</taxon>
        <taxon>Latimeria</taxon>
    </lineage>
</organism>
<dbReference type="OrthoDB" id="264532at2759"/>
<reference evidence="13" key="1">
    <citation type="submission" date="2011-08" db="EMBL/GenBank/DDBJ databases">
        <title>The draft genome of Latimeria chalumnae.</title>
        <authorList>
            <person name="Di Palma F."/>
            <person name="Alfoldi J."/>
            <person name="Johnson J."/>
            <person name="Berlin A."/>
            <person name="Gnerre S."/>
            <person name="Jaffe D."/>
            <person name="MacCallum I."/>
            <person name="Young S."/>
            <person name="Walker B.J."/>
            <person name="Lander E."/>
            <person name="Lindblad-Toh K."/>
        </authorList>
    </citation>
    <scope>NUCLEOTIDE SEQUENCE [LARGE SCALE GENOMIC DNA]</scope>
    <source>
        <strain evidence="13">Wild caught</strain>
    </source>
</reference>
<keyword evidence="13" id="KW-1185">Reference proteome</keyword>
<dbReference type="GeneID" id="102359647"/>